<dbReference type="PANTHER" id="PTHR12526">
    <property type="entry name" value="GLYCOSYLTRANSFERASE"/>
    <property type="match status" value="1"/>
</dbReference>
<protein>
    <submittedName>
        <fullName evidence="1">Glycosyltransferase</fullName>
    </submittedName>
</protein>
<name>A0A4P6EZX9_9MICO</name>
<keyword evidence="1" id="KW-0808">Transferase</keyword>
<dbReference type="RefSeq" id="WP_129186430.1">
    <property type="nucleotide sequence ID" value="NZ_CP035493.1"/>
</dbReference>
<dbReference type="KEGG" id="xya:ET471_02370"/>
<keyword evidence="2" id="KW-1185">Reference proteome</keyword>
<dbReference type="Pfam" id="PF13692">
    <property type="entry name" value="Glyco_trans_1_4"/>
    <property type="match status" value="1"/>
</dbReference>
<dbReference type="Proteomes" id="UP000292118">
    <property type="component" value="Chromosome"/>
</dbReference>
<dbReference type="SUPFAM" id="SSF53756">
    <property type="entry name" value="UDP-Glycosyltransferase/glycogen phosphorylase"/>
    <property type="match status" value="1"/>
</dbReference>
<sequence length="390" mass="42138">MSAVRDVVLASLESWDDVWRRNQHLVTGLLRRDPATRVLFVEPPVDLAHDVVRRATLRPGQGLRPGPGIAGVEPGRLWLYEPTKLLPRRVDPGGDRRRARATARAARRAGLTDPVLWINDPRVAGLLDVTPWPAVYDITDDWVVADRPAAERDRLVRGEMLLLERAAAVTVCSPALLARKEANGPVTLVTNGVDVERYRRPAARPADLPSGPVVLYVGTLHRDRLDVDLCVRVQASLGTSARLVFVGPVALGADDAARLRSAGAVLLGARPFTAVPAYLRHADVLVVPHVVDAFTDSLDPLKLYEYRAARRPVVATPVAGFRDSADSLVRAVPADAFAAAVRSALDGAGRDQGATLPETVTDLPTWDRQAGLFAEVLGEVSLAPRPATRP</sequence>
<accession>A0A4P6EZX9</accession>
<proteinExistence type="predicted"/>
<reference evidence="1 2" key="1">
    <citation type="submission" date="2019-01" db="EMBL/GenBank/DDBJ databases">
        <title>Genome sequencing of strain FW10M-9.</title>
        <authorList>
            <person name="Heo J."/>
            <person name="Kim S.-J."/>
            <person name="Kim J.-S."/>
            <person name="Hong S.-B."/>
            <person name="Kwon S.-W."/>
        </authorList>
    </citation>
    <scope>NUCLEOTIDE SEQUENCE [LARGE SCALE GENOMIC DNA]</scope>
    <source>
        <strain evidence="1 2">FW10M-9</strain>
    </source>
</reference>
<evidence type="ECO:0000313" key="2">
    <source>
        <dbReference type="Proteomes" id="UP000292118"/>
    </source>
</evidence>
<organism evidence="1 2">
    <name type="scientific">Xylanimonas protaetiae</name>
    <dbReference type="NCBI Taxonomy" id="2509457"/>
    <lineage>
        <taxon>Bacteria</taxon>
        <taxon>Bacillati</taxon>
        <taxon>Actinomycetota</taxon>
        <taxon>Actinomycetes</taxon>
        <taxon>Micrococcales</taxon>
        <taxon>Promicromonosporaceae</taxon>
        <taxon>Xylanimonas</taxon>
    </lineage>
</organism>
<dbReference type="EMBL" id="CP035493">
    <property type="protein sequence ID" value="QAY69030.1"/>
    <property type="molecule type" value="Genomic_DNA"/>
</dbReference>
<dbReference type="Gene3D" id="3.40.50.2000">
    <property type="entry name" value="Glycogen Phosphorylase B"/>
    <property type="match status" value="1"/>
</dbReference>
<evidence type="ECO:0000313" key="1">
    <source>
        <dbReference type="EMBL" id="QAY69030.1"/>
    </source>
</evidence>
<gene>
    <name evidence="1" type="ORF">ET471_02370</name>
</gene>
<dbReference type="GO" id="GO:0016740">
    <property type="term" value="F:transferase activity"/>
    <property type="evidence" value="ECO:0007669"/>
    <property type="project" value="UniProtKB-KW"/>
</dbReference>
<dbReference type="OrthoDB" id="9771846at2"/>
<dbReference type="AlphaFoldDB" id="A0A4P6EZX9"/>